<gene>
    <name evidence="1" type="ORF">SERLADRAFT_463135</name>
</gene>
<organism>
    <name type="scientific">Serpula lacrymans var. lacrymans (strain S7.9)</name>
    <name type="common">Dry rot fungus</name>
    <dbReference type="NCBI Taxonomy" id="578457"/>
    <lineage>
        <taxon>Eukaryota</taxon>
        <taxon>Fungi</taxon>
        <taxon>Dikarya</taxon>
        <taxon>Basidiomycota</taxon>
        <taxon>Agaricomycotina</taxon>
        <taxon>Agaricomycetes</taxon>
        <taxon>Agaricomycetidae</taxon>
        <taxon>Boletales</taxon>
        <taxon>Coniophorineae</taxon>
        <taxon>Serpulaceae</taxon>
        <taxon>Serpula</taxon>
    </lineage>
</organism>
<dbReference type="EMBL" id="GL945432">
    <property type="protein sequence ID" value="EGO26265.1"/>
    <property type="molecule type" value="Genomic_DNA"/>
</dbReference>
<dbReference type="AlphaFoldDB" id="F8NRE6"/>
<name>F8NRE6_SERL9</name>
<reference evidence="1" key="1">
    <citation type="submission" date="2011-04" db="EMBL/GenBank/DDBJ databases">
        <title>Evolution of plant cell wall degrading machinery underlies the functional diversity of forest fungi.</title>
        <authorList>
            <consortium name="US DOE Joint Genome Institute (JGI-PGF)"/>
            <person name="Eastwood D.C."/>
            <person name="Floudas D."/>
            <person name="Binder M."/>
            <person name="Majcherczyk A."/>
            <person name="Schneider P."/>
            <person name="Aerts A."/>
            <person name="Asiegbu F.O."/>
            <person name="Baker S.E."/>
            <person name="Barry K."/>
            <person name="Bendiksby M."/>
            <person name="Blumentritt M."/>
            <person name="Coutinho P.M."/>
            <person name="Cullen D."/>
            <person name="Cullen D."/>
            <person name="Gathman A."/>
            <person name="Goodell B."/>
            <person name="Henrissat B."/>
            <person name="Ihrmark K."/>
            <person name="Kauserud H."/>
            <person name="Kohler A."/>
            <person name="LaButti K."/>
            <person name="Lapidus A."/>
            <person name="Lavin J.L."/>
            <person name="Lee Y.-H."/>
            <person name="Lindquist E."/>
            <person name="Lilly W."/>
            <person name="Lucas S."/>
            <person name="Morin E."/>
            <person name="Murat C."/>
            <person name="Oguiza J.A."/>
            <person name="Park J."/>
            <person name="Pisabarro A.G."/>
            <person name="Riley R."/>
            <person name="Rosling A."/>
            <person name="Salamov A."/>
            <person name="Schmidt O."/>
            <person name="Schmutz J."/>
            <person name="Skrede I."/>
            <person name="Stenlid J."/>
            <person name="Wiebenga A."/>
            <person name="Xie X."/>
            <person name="Kues U."/>
            <person name="Hibbett D.S."/>
            <person name="Hoffmeister D."/>
            <person name="Hogberg N."/>
            <person name="Martin F."/>
            <person name="Grigoriev I.V."/>
            <person name="Watkinson S.C."/>
        </authorList>
    </citation>
    <scope>NUCLEOTIDE SEQUENCE</scope>
    <source>
        <strain evidence="1">S7.9</strain>
    </source>
</reference>
<evidence type="ECO:0000313" key="1">
    <source>
        <dbReference type="EMBL" id="EGO26265.1"/>
    </source>
</evidence>
<dbReference type="RefSeq" id="XP_007316438.1">
    <property type="nucleotide sequence ID" value="XM_007316376.1"/>
</dbReference>
<dbReference type="KEGG" id="sla:SERLADRAFT_463135"/>
<sequence length="67" mass="7490">MLYVLIAEKGSEELFSVHCLSIIDDQETVSNCPNLYPSFKSHRRSLTTSSEASTPQQVPLVTHLDLI</sequence>
<proteinExistence type="predicted"/>
<dbReference type="GeneID" id="18818500"/>
<dbReference type="Proteomes" id="UP000008064">
    <property type="component" value="Unassembled WGS sequence"/>
</dbReference>
<dbReference type="HOGENOM" id="CLU_2814001_0_0_1"/>
<accession>F8NRE6</accession>
<protein>
    <submittedName>
        <fullName evidence="1">Uncharacterized protein</fullName>
    </submittedName>
</protein>